<evidence type="ECO:0000256" key="6">
    <source>
        <dbReference type="ARBA" id="ARBA00023136"/>
    </source>
</evidence>
<dbReference type="GO" id="GO:0015288">
    <property type="term" value="F:porin activity"/>
    <property type="evidence" value="ECO:0007669"/>
    <property type="project" value="TreeGrafter"/>
</dbReference>
<keyword evidence="8" id="KW-0732">Signal</keyword>
<organism evidence="9 10">
    <name type="scientific">Glacieibacterium arshaanense</name>
    <dbReference type="NCBI Taxonomy" id="2511025"/>
    <lineage>
        <taxon>Bacteria</taxon>
        <taxon>Pseudomonadati</taxon>
        <taxon>Pseudomonadota</taxon>
        <taxon>Alphaproteobacteria</taxon>
        <taxon>Sphingomonadales</taxon>
        <taxon>Sphingosinicellaceae</taxon>
        <taxon>Glacieibacterium</taxon>
    </lineage>
</organism>
<comment type="similarity">
    <text evidence="2">Belongs to the outer membrane factor (OMF) (TC 1.B.17) family.</text>
</comment>
<feature type="chain" id="PRO_5021233653" evidence="8">
    <location>
        <begin position="26"/>
        <end position="493"/>
    </location>
</feature>
<dbReference type="GO" id="GO:0015562">
    <property type="term" value="F:efflux transmembrane transporter activity"/>
    <property type="evidence" value="ECO:0007669"/>
    <property type="project" value="InterPro"/>
</dbReference>
<dbReference type="SUPFAM" id="SSF56954">
    <property type="entry name" value="Outer membrane efflux proteins (OEP)"/>
    <property type="match status" value="1"/>
</dbReference>
<keyword evidence="6" id="KW-0472">Membrane</keyword>
<dbReference type="OrthoDB" id="187483at2"/>
<dbReference type="PANTHER" id="PTHR30026:SF5">
    <property type="entry name" value="ABC-TYPE EFFLUX SYSTEM SECRETIN COMPONENT"/>
    <property type="match status" value="1"/>
</dbReference>
<dbReference type="Pfam" id="PF02321">
    <property type="entry name" value="OEP"/>
    <property type="match status" value="1"/>
</dbReference>
<dbReference type="Proteomes" id="UP000297737">
    <property type="component" value="Unassembled WGS sequence"/>
</dbReference>
<evidence type="ECO:0000256" key="8">
    <source>
        <dbReference type="SAM" id="SignalP"/>
    </source>
</evidence>
<dbReference type="Gene3D" id="1.20.1600.10">
    <property type="entry name" value="Outer membrane efflux proteins (OEP)"/>
    <property type="match status" value="1"/>
</dbReference>
<evidence type="ECO:0000256" key="3">
    <source>
        <dbReference type="ARBA" id="ARBA00022448"/>
    </source>
</evidence>
<protein>
    <submittedName>
        <fullName evidence="9">TolC family protein</fullName>
    </submittedName>
</protein>
<dbReference type="GO" id="GO:0009279">
    <property type="term" value="C:cell outer membrane"/>
    <property type="evidence" value="ECO:0007669"/>
    <property type="project" value="UniProtKB-SubCell"/>
</dbReference>
<evidence type="ECO:0000256" key="4">
    <source>
        <dbReference type="ARBA" id="ARBA00022452"/>
    </source>
</evidence>
<evidence type="ECO:0000256" key="7">
    <source>
        <dbReference type="ARBA" id="ARBA00023237"/>
    </source>
</evidence>
<keyword evidence="3" id="KW-0813">Transport</keyword>
<dbReference type="AlphaFoldDB" id="A0A4Y9ERN7"/>
<gene>
    <name evidence="9" type="ORF">EUV02_02225</name>
</gene>
<dbReference type="InterPro" id="IPR003423">
    <property type="entry name" value="OMP_efflux"/>
</dbReference>
<evidence type="ECO:0000256" key="5">
    <source>
        <dbReference type="ARBA" id="ARBA00022692"/>
    </source>
</evidence>
<dbReference type="PANTHER" id="PTHR30026">
    <property type="entry name" value="OUTER MEMBRANE PROTEIN TOLC"/>
    <property type="match status" value="1"/>
</dbReference>
<feature type="signal peptide" evidence="8">
    <location>
        <begin position="1"/>
        <end position="25"/>
    </location>
</feature>
<name>A0A4Y9ERN7_9SPHN</name>
<accession>A0A4Y9ERN7</accession>
<keyword evidence="4" id="KW-1134">Transmembrane beta strand</keyword>
<evidence type="ECO:0000313" key="10">
    <source>
        <dbReference type="Proteomes" id="UP000297737"/>
    </source>
</evidence>
<dbReference type="InterPro" id="IPR051906">
    <property type="entry name" value="TolC-like"/>
</dbReference>
<keyword evidence="10" id="KW-1185">Reference proteome</keyword>
<proteinExistence type="inferred from homology"/>
<keyword evidence="7" id="KW-0998">Cell outer membrane</keyword>
<comment type="subcellular location">
    <subcellularLocation>
        <location evidence="1">Cell outer membrane</location>
    </subcellularLocation>
</comment>
<evidence type="ECO:0000313" key="9">
    <source>
        <dbReference type="EMBL" id="TFU05863.1"/>
    </source>
</evidence>
<reference evidence="9 10" key="1">
    <citation type="submission" date="2019-02" db="EMBL/GenBank/DDBJ databases">
        <title>Polymorphobacter sp. isolated from the lake at the Tibet of China.</title>
        <authorList>
            <person name="Li A."/>
        </authorList>
    </citation>
    <scope>NUCLEOTIDE SEQUENCE [LARGE SCALE GENOMIC DNA]</scope>
    <source>
        <strain evidence="9 10">DJ1R-1</strain>
    </source>
</reference>
<keyword evidence="5" id="KW-0812">Transmembrane</keyword>
<sequence>MSRYCRLPQAITIALLAGLAVRATASPVQLSYADAQLRFERASGALGAAAADVSASELDAASVNTLGRPVVGVSAQVIEYQKTLGLDLTGTREAAGNAINNFLGSLPDQFPPEFGSIVAQVTDKISAALPGTLGVIPDTLRYQTRETVFRPTVTAAVPLYTGGAIPAAKAGARAGVDAARAKAGTTRNLSDVRLAAAYFGVQLADQLSVTAQTALTGLNQYLHDARAMEREGVLAHANVLMVEVARDAAARAVDRSARDQQIAMQTLAQLVDVAGGVAVTTPLFVNRGALLPMQTYVAAALGDNPMILGAAAAQKLAGAGSAMARSRQLPQAYAFAEYSFNPTNAIPIDPDWIVGVGVRYTLLSGSDRAKALAAARMRERAASEATREARTTVEIETSRSYAIVDNARRAYLLLDTNIAAAQENLRVQQIAFREGESTITALLDARTSLSLAQSQRAAAAFEYDLALVALLAASNRSHEFASYFEAADRMIVP</sequence>
<dbReference type="RefSeq" id="WP_135244587.1">
    <property type="nucleotide sequence ID" value="NZ_SIHO01000001.1"/>
</dbReference>
<dbReference type="EMBL" id="SIHO01000001">
    <property type="protein sequence ID" value="TFU05863.1"/>
    <property type="molecule type" value="Genomic_DNA"/>
</dbReference>
<evidence type="ECO:0000256" key="2">
    <source>
        <dbReference type="ARBA" id="ARBA00007613"/>
    </source>
</evidence>
<dbReference type="GO" id="GO:1990281">
    <property type="term" value="C:efflux pump complex"/>
    <property type="evidence" value="ECO:0007669"/>
    <property type="project" value="TreeGrafter"/>
</dbReference>
<comment type="caution">
    <text evidence="9">The sequence shown here is derived from an EMBL/GenBank/DDBJ whole genome shotgun (WGS) entry which is preliminary data.</text>
</comment>
<evidence type="ECO:0000256" key="1">
    <source>
        <dbReference type="ARBA" id="ARBA00004442"/>
    </source>
</evidence>